<dbReference type="InterPro" id="IPR035896">
    <property type="entry name" value="AN1-like_Znf"/>
</dbReference>
<proteinExistence type="predicted"/>
<feature type="compositionally biased region" description="Low complexity" evidence="5">
    <location>
        <begin position="47"/>
        <end position="92"/>
    </location>
</feature>
<evidence type="ECO:0000259" key="6">
    <source>
        <dbReference type="PROSITE" id="PS51036"/>
    </source>
</evidence>
<dbReference type="eggNOG" id="KOG3173">
    <property type="taxonomic scope" value="Eukaryota"/>
</dbReference>
<dbReference type="InParanoid" id="F2UDS3"/>
<protein>
    <submittedName>
        <fullName evidence="8">Uncharacterized protein</fullName>
    </submittedName>
</protein>
<dbReference type="Pfam" id="PF01754">
    <property type="entry name" value="zf-A20"/>
    <property type="match status" value="1"/>
</dbReference>
<dbReference type="GO" id="GO:0008270">
    <property type="term" value="F:zinc ion binding"/>
    <property type="evidence" value="ECO:0007669"/>
    <property type="project" value="UniProtKB-KW"/>
</dbReference>
<organism evidence="9">
    <name type="scientific">Salpingoeca rosetta (strain ATCC 50818 / BSB-021)</name>
    <dbReference type="NCBI Taxonomy" id="946362"/>
    <lineage>
        <taxon>Eukaryota</taxon>
        <taxon>Choanoflagellata</taxon>
        <taxon>Craspedida</taxon>
        <taxon>Salpingoecidae</taxon>
        <taxon>Salpingoeca</taxon>
    </lineage>
</organism>
<dbReference type="InterPro" id="IPR050652">
    <property type="entry name" value="AN1_A20_ZnFinger"/>
</dbReference>
<evidence type="ECO:0000256" key="3">
    <source>
        <dbReference type="ARBA" id="ARBA00022833"/>
    </source>
</evidence>
<dbReference type="EMBL" id="GL832970">
    <property type="protein sequence ID" value="EGD74773.1"/>
    <property type="molecule type" value="Genomic_DNA"/>
</dbReference>
<dbReference type="FunCoup" id="F2UDS3">
    <property type="interactions" value="290"/>
</dbReference>
<reference evidence="8" key="1">
    <citation type="submission" date="2009-08" db="EMBL/GenBank/DDBJ databases">
        <title>Annotation of Salpingoeca rosetta.</title>
        <authorList>
            <consortium name="The Broad Institute Genome Sequencing Platform"/>
            <person name="Russ C."/>
            <person name="Cuomo C."/>
            <person name="Burger G."/>
            <person name="Gray M.W."/>
            <person name="Holland P.W.H."/>
            <person name="King N."/>
            <person name="Lang F.B.F."/>
            <person name="Roger A.J."/>
            <person name="Ruiz-Trillo I."/>
            <person name="Young S.K."/>
            <person name="Zeng Q."/>
            <person name="Gargeya S."/>
            <person name="Alvarado L."/>
            <person name="Berlin A."/>
            <person name="Chapman S.B."/>
            <person name="Chen Z."/>
            <person name="Freedman E."/>
            <person name="Gellesch M."/>
            <person name="Goldberg J."/>
            <person name="Griggs A."/>
            <person name="Gujja S."/>
            <person name="Heilman E."/>
            <person name="Heiman D."/>
            <person name="Howarth C."/>
            <person name="Mehta T."/>
            <person name="Neiman D."/>
            <person name="Pearson M."/>
            <person name="Roberts A."/>
            <person name="Saif S."/>
            <person name="Shea T."/>
            <person name="Shenoy N."/>
            <person name="Sisk P."/>
            <person name="Stolte C."/>
            <person name="Sykes S."/>
            <person name="White J."/>
            <person name="Yandava C."/>
            <person name="Haas B."/>
            <person name="Nusbaum C."/>
            <person name="Birren B."/>
        </authorList>
    </citation>
    <scope>NUCLEOTIDE SEQUENCE [LARGE SCALE GENOMIC DNA]</scope>
    <source>
        <strain evidence="8">ATCC 50818</strain>
    </source>
</reference>
<evidence type="ECO:0000259" key="7">
    <source>
        <dbReference type="PROSITE" id="PS51039"/>
    </source>
</evidence>
<evidence type="ECO:0000313" key="9">
    <source>
        <dbReference type="Proteomes" id="UP000007799"/>
    </source>
</evidence>
<dbReference type="SUPFAM" id="SSF57716">
    <property type="entry name" value="Glucocorticoid receptor-like (DNA-binding domain)"/>
    <property type="match status" value="1"/>
</dbReference>
<keyword evidence="9" id="KW-1185">Reference proteome</keyword>
<sequence length="196" mass="20978">MADQQKNNTEPPKCAGGCGFFGNPASENFCSKCYRDRYGPDAFLGKPLTSPSATTLPSSSSASAPTATASSASRSNIDMGMMDTSSSTSSMSPLAPQPHAPAQPATQDEQHAAAEKASDSVTATPSKKSKKKKKNRCHVCNTKLGMLGFECKCDGMFCSKHRLPDDHECTFDFKSFDRNKIAQANQAVTPEKLNRL</sequence>
<dbReference type="Pfam" id="PF01428">
    <property type="entry name" value="zf-AN1"/>
    <property type="match status" value="1"/>
</dbReference>
<dbReference type="Gene3D" id="4.10.1110.10">
    <property type="entry name" value="AN1-like Zinc finger"/>
    <property type="match status" value="1"/>
</dbReference>
<dbReference type="PROSITE" id="PS51039">
    <property type="entry name" value="ZF_AN1"/>
    <property type="match status" value="1"/>
</dbReference>
<dbReference type="PANTHER" id="PTHR10634:SF67">
    <property type="entry name" value="AN1-TYPE ZINC FINGER PROTEIN 3"/>
    <property type="match status" value="1"/>
</dbReference>
<feature type="region of interest" description="Disordered" evidence="5">
    <location>
        <begin position="44"/>
        <end position="135"/>
    </location>
</feature>
<dbReference type="PROSITE" id="PS51036">
    <property type="entry name" value="ZF_A20"/>
    <property type="match status" value="1"/>
</dbReference>
<dbReference type="KEGG" id="sre:PTSG_07008"/>
<keyword evidence="2 4" id="KW-0863">Zinc-finger</keyword>
<dbReference type="OrthoDB" id="428577at2759"/>
<evidence type="ECO:0000256" key="2">
    <source>
        <dbReference type="ARBA" id="ARBA00022771"/>
    </source>
</evidence>
<dbReference type="SUPFAM" id="SSF118310">
    <property type="entry name" value="AN1-like Zinc finger"/>
    <property type="match status" value="1"/>
</dbReference>
<accession>F2UDS3</accession>
<dbReference type="InterPro" id="IPR000058">
    <property type="entry name" value="Znf_AN1"/>
</dbReference>
<name>F2UDS3_SALR5</name>
<evidence type="ECO:0000313" key="8">
    <source>
        <dbReference type="EMBL" id="EGD74773.1"/>
    </source>
</evidence>
<dbReference type="Proteomes" id="UP000007799">
    <property type="component" value="Unassembled WGS sequence"/>
</dbReference>
<evidence type="ECO:0000256" key="4">
    <source>
        <dbReference type="PROSITE-ProRule" id="PRU00449"/>
    </source>
</evidence>
<evidence type="ECO:0000256" key="5">
    <source>
        <dbReference type="SAM" id="MobiDB-lite"/>
    </source>
</evidence>
<feature type="compositionally biased region" description="Basic and acidic residues" evidence="5">
    <location>
        <begin position="108"/>
        <end position="118"/>
    </location>
</feature>
<dbReference type="Gene3D" id="1.20.5.4770">
    <property type="match status" value="1"/>
</dbReference>
<dbReference type="SMART" id="SM00154">
    <property type="entry name" value="ZnF_AN1"/>
    <property type="match status" value="1"/>
</dbReference>
<dbReference type="SMART" id="SM00259">
    <property type="entry name" value="ZnF_A20"/>
    <property type="match status" value="1"/>
</dbReference>
<dbReference type="STRING" id="946362.F2UDS3"/>
<keyword evidence="3" id="KW-0862">Zinc</keyword>
<dbReference type="GeneID" id="16072985"/>
<keyword evidence="1" id="KW-0479">Metal-binding</keyword>
<feature type="domain" description="AN1-type" evidence="7">
    <location>
        <begin position="131"/>
        <end position="177"/>
    </location>
</feature>
<feature type="domain" description="A20-type" evidence="6">
    <location>
        <begin position="8"/>
        <end position="42"/>
    </location>
</feature>
<dbReference type="PANTHER" id="PTHR10634">
    <property type="entry name" value="AN1-TYPE ZINC FINGER PROTEIN"/>
    <property type="match status" value="1"/>
</dbReference>
<dbReference type="AlphaFoldDB" id="F2UDS3"/>
<gene>
    <name evidence="8" type="ORF">PTSG_07008</name>
</gene>
<dbReference type="OMA" id="VLCENNC"/>
<dbReference type="InterPro" id="IPR002653">
    <property type="entry name" value="Znf_A20"/>
</dbReference>
<dbReference type="RefSeq" id="XP_004992418.1">
    <property type="nucleotide sequence ID" value="XM_004992361.1"/>
</dbReference>
<evidence type="ECO:0000256" key="1">
    <source>
        <dbReference type="ARBA" id="ARBA00022723"/>
    </source>
</evidence>
<dbReference type="GO" id="GO:0003677">
    <property type="term" value="F:DNA binding"/>
    <property type="evidence" value="ECO:0007669"/>
    <property type="project" value="InterPro"/>
</dbReference>